<feature type="domain" description="Periplasmic copper-binding protein NosD beta helix" evidence="3">
    <location>
        <begin position="130"/>
        <end position="325"/>
    </location>
</feature>
<dbReference type="eggNOG" id="COG3420">
    <property type="taxonomic scope" value="Bacteria"/>
</dbReference>
<organism evidence="4 5">
    <name type="scientific">Bacillus gaemokensis</name>
    <dbReference type="NCBI Taxonomy" id="574375"/>
    <lineage>
        <taxon>Bacteria</taxon>
        <taxon>Bacillati</taxon>
        <taxon>Bacillota</taxon>
        <taxon>Bacilli</taxon>
        <taxon>Bacillales</taxon>
        <taxon>Bacillaceae</taxon>
        <taxon>Bacillus</taxon>
        <taxon>Bacillus cereus group</taxon>
    </lineage>
</organism>
<dbReference type="RefSeq" id="WP_033675724.1">
    <property type="nucleotide sequence ID" value="NZ_JOTM01000017.1"/>
</dbReference>
<dbReference type="SMART" id="SM00710">
    <property type="entry name" value="PbH1"/>
    <property type="match status" value="9"/>
</dbReference>
<gene>
    <name evidence="4" type="ORF">BAGA_09450</name>
</gene>
<keyword evidence="2" id="KW-0732">Signal</keyword>
<dbReference type="STRING" id="574375.AZF08_21450"/>
<evidence type="ECO:0000313" key="4">
    <source>
        <dbReference type="EMBL" id="KEK23335.1"/>
    </source>
</evidence>
<comment type="caution">
    <text evidence="4">The sequence shown here is derived from an EMBL/GenBank/DDBJ whole genome shotgun (WGS) entry which is preliminary data.</text>
</comment>
<dbReference type="InterPro" id="IPR011050">
    <property type="entry name" value="Pectin_lyase_fold/virulence"/>
</dbReference>
<dbReference type="InterPro" id="IPR007742">
    <property type="entry name" value="NosD_dom"/>
</dbReference>
<feature type="transmembrane region" description="Helical" evidence="1">
    <location>
        <begin position="401"/>
        <end position="420"/>
    </location>
</feature>
<evidence type="ECO:0000313" key="5">
    <source>
        <dbReference type="Proteomes" id="UP000027778"/>
    </source>
</evidence>
<dbReference type="SUPFAM" id="SSF51126">
    <property type="entry name" value="Pectin lyase-like"/>
    <property type="match status" value="1"/>
</dbReference>
<feature type="signal peptide" evidence="2">
    <location>
        <begin position="1"/>
        <end position="23"/>
    </location>
</feature>
<dbReference type="InterPro" id="IPR006626">
    <property type="entry name" value="PbH1"/>
</dbReference>
<dbReference type="OrthoDB" id="159063at2"/>
<dbReference type="NCBIfam" id="TIGR03804">
    <property type="entry name" value="para_beta_helix"/>
    <property type="match status" value="3"/>
</dbReference>
<evidence type="ECO:0000256" key="1">
    <source>
        <dbReference type="SAM" id="Phobius"/>
    </source>
</evidence>
<sequence length="424" mass="47855">MKMIRFSFLLFFGLLCIPFSSHAEVTIQSQIDDAPVYGTVKLKDGTYNEMIEISKPITLEGEKNTKVRFCGNKPIIALKGENITVKRIKVEQCKNKEGTVAIYVAGAGHNLTDLDIRTQQIGIKLEDARNTKIQNSSIQGKSNGNGIDLWKSHWNQIDNIRMKDVRDGIYLEQSDNNQIVKNSIRQSRYGIHLMYSDGTTVVDNLSQHNITGAMIMGTKKTTIKGNQFINNRRNVHAQGLLLYDSIETEVMQNQIANNRVGIYVEKSKDNQIINNEVINNFIGLQFKNTNGNKISENTFLGNVNESQATKSKNNVIHHNYWDDALKVDLNHTGVSALPYKADSFFLVLTQDVPEYQLFFQAPGMLVLQNLIKIPDESMLIDDKPSMSMQFSKIARATVSQFGAWMISLSMLLVGSILFFLGRKY</sequence>
<proteinExistence type="predicted"/>
<dbReference type="Gene3D" id="2.160.20.10">
    <property type="entry name" value="Single-stranded right-handed beta-helix, Pectin lyase-like"/>
    <property type="match status" value="2"/>
</dbReference>
<evidence type="ECO:0000256" key="2">
    <source>
        <dbReference type="SAM" id="SignalP"/>
    </source>
</evidence>
<accession>A0A073K9U3</accession>
<keyword evidence="1" id="KW-1133">Transmembrane helix</keyword>
<keyword evidence="1" id="KW-0472">Membrane</keyword>
<evidence type="ECO:0000259" key="3">
    <source>
        <dbReference type="Pfam" id="PF05048"/>
    </source>
</evidence>
<dbReference type="InterPro" id="IPR022441">
    <property type="entry name" value="Para_beta_helix_rpt-2"/>
</dbReference>
<dbReference type="InterPro" id="IPR012334">
    <property type="entry name" value="Pectin_lyas_fold"/>
</dbReference>
<dbReference type="Pfam" id="PF05048">
    <property type="entry name" value="NosD"/>
    <property type="match status" value="1"/>
</dbReference>
<reference evidence="4 5" key="1">
    <citation type="submission" date="2014-06" db="EMBL/GenBank/DDBJ databases">
        <title>Draft genome sequence of Bacillus gaemokensis JCM 15801 (MCCC 1A00707).</title>
        <authorList>
            <person name="Lai Q."/>
            <person name="Liu Y."/>
            <person name="Shao Z."/>
        </authorList>
    </citation>
    <scope>NUCLEOTIDE SEQUENCE [LARGE SCALE GENOMIC DNA]</scope>
    <source>
        <strain evidence="4 5">JCM 15801</strain>
    </source>
</reference>
<keyword evidence="1" id="KW-0812">Transmembrane</keyword>
<dbReference type="AlphaFoldDB" id="A0A073K9U3"/>
<keyword evidence="5" id="KW-1185">Reference proteome</keyword>
<dbReference type="Proteomes" id="UP000027778">
    <property type="component" value="Unassembled WGS sequence"/>
</dbReference>
<name>A0A073K9U3_9BACI</name>
<protein>
    <recommendedName>
        <fullName evidence="3">Periplasmic copper-binding protein NosD beta helix domain-containing protein</fullName>
    </recommendedName>
</protein>
<dbReference type="EMBL" id="JOTM01000017">
    <property type="protein sequence ID" value="KEK23335.1"/>
    <property type="molecule type" value="Genomic_DNA"/>
</dbReference>
<feature type="chain" id="PRO_5001692771" description="Periplasmic copper-binding protein NosD beta helix domain-containing protein" evidence="2">
    <location>
        <begin position="24"/>
        <end position="424"/>
    </location>
</feature>